<gene>
    <name evidence="2" type="ORF">CKA38_13620</name>
</gene>
<proteinExistence type="predicted"/>
<dbReference type="KEGG" id="elut:CKA38_13620"/>
<organism evidence="2 3">
    <name type="scientific">Ereboglobus luteus</name>
    <dbReference type="NCBI Taxonomy" id="1796921"/>
    <lineage>
        <taxon>Bacteria</taxon>
        <taxon>Pseudomonadati</taxon>
        <taxon>Verrucomicrobiota</taxon>
        <taxon>Opitutia</taxon>
        <taxon>Opitutales</taxon>
        <taxon>Opitutaceae</taxon>
        <taxon>Ereboglobus</taxon>
    </lineage>
</organism>
<accession>A0A2U8E5N3</accession>
<protein>
    <submittedName>
        <fullName evidence="2">Uncharacterized protein</fullName>
    </submittedName>
</protein>
<keyword evidence="3" id="KW-1185">Reference proteome</keyword>
<name>A0A2U8E5N3_9BACT</name>
<dbReference type="EMBL" id="CP023004">
    <property type="protein sequence ID" value="AWI10157.1"/>
    <property type="molecule type" value="Genomic_DNA"/>
</dbReference>
<reference evidence="2 3" key="1">
    <citation type="journal article" date="2018" name="Syst. Appl. Microbiol.">
        <title>Ereboglobus luteus gen. nov. sp. nov. from cockroach guts, and new insights into the oxygen relationship of the genera Opitutus and Didymococcus (Verrucomicrobia: Opitutaceae).</title>
        <authorList>
            <person name="Tegtmeier D."/>
            <person name="Belitz A."/>
            <person name="Radek R."/>
            <person name="Heimerl T."/>
            <person name="Brune A."/>
        </authorList>
    </citation>
    <scope>NUCLEOTIDE SEQUENCE [LARGE SCALE GENOMIC DNA]</scope>
    <source>
        <strain evidence="2 3">Ho45</strain>
    </source>
</reference>
<dbReference type="Proteomes" id="UP000244896">
    <property type="component" value="Chromosome"/>
</dbReference>
<evidence type="ECO:0000313" key="2">
    <source>
        <dbReference type="EMBL" id="AWI10157.1"/>
    </source>
</evidence>
<dbReference type="AlphaFoldDB" id="A0A2U8E5N3"/>
<sequence>MDDCGERRHFQNLKTRIENPQHLSLGPADKPGARGKIQNKGGIVWFVFYFSENNLSRLP</sequence>
<evidence type="ECO:0000256" key="1">
    <source>
        <dbReference type="SAM" id="MobiDB-lite"/>
    </source>
</evidence>
<evidence type="ECO:0000313" key="3">
    <source>
        <dbReference type="Proteomes" id="UP000244896"/>
    </source>
</evidence>
<feature type="region of interest" description="Disordered" evidence="1">
    <location>
        <begin position="12"/>
        <end position="34"/>
    </location>
</feature>